<sequence>MTFEEAKPILAAIMSVKDGREIRGQDVTQADLSNYISSVNSAISPFDFEIRSTIHQTSHTRFYALVNTTSDPLIQLATTYTADEIAYVKRLLDAMFETNNTMREEVMVVSAMKAVQLARIPNSSSRRESQAATQGGVAQQLSMREAEEMLKRLINEGWLEKTRKGNYGLTPRALMELRTWLVESYNDADEEDYDGGYRHKKIKTCNACKDLITVVRYMLFKTGKNCHPPANNYTGSKVFSTAMSGTSS</sequence>
<comment type="caution">
    <text evidence="1">The sequence shown here is derived from an EMBL/GenBank/DDBJ whole genome shotgun (WGS) entry which is preliminary data.</text>
</comment>
<reference evidence="1" key="1">
    <citation type="journal article" date="2022" name="bioRxiv">
        <title>Population genetic analysis of Ophidiomyces ophidiicola, the causative agent of snake fungal disease, indicates recent introductions to the USA.</title>
        <authorList>
            <person name="Ladner J.T."/>
            <person name="Palmer J.M."/>
            <person name="Ettinger C.L."/>
            <person name="Stajich J.E."/>
            <person name="Farrell T.M."/>
            <person name="Glorioso B.M."/>
            <person name="Lawson B."/>
            <person name="Price S.J."/>
            <person name="Stengle A.G."/>
            <person name="Grear D.A."/>
            <person name="Lorch J.M."/>
        </authorList>
    </citation>
    <scope>NUCLEOTIDE SEQUENCE</scope>
    <source>
        <strain evidence="1">NWHC 24266-5</strain>
    </source>
</reference>
<proteinExistence type="predicted"/>
<accession>A0ACB8UVV1</accession>
<organism evidence="1">
    <name type="scientific">Ophidiomyces ophidiicola</name>
    <dbReference type="NCBI Taxonomy" id="1387563"/>
    <lineage>
        <taxon>Eukaryota</taxon>
        <taxon>Fungi</taxon>
        <taxon>Dikarya</taxon>
        <taxon>Ascomycota</taxon>
        <taxon>Pezizomycotina</taxon>
        <taxon>Eurotiomycetes</taxon>
        <taxon>Eurotiomycetidae</taxon>
        <taxon>Onygenales</taxon>
        <taxon>Onygenaceae</taxon>
        <taxon>Ophidiomyces</taxon>
    </lineage>
</organism>
<evidence type="ECO:0000313" key="1">
    <source>
        <dbReference type="EMBL" id="KAI2385812.1"/>
    </source>
</evidence>
<gene>
    <name evidence="1" type="ORF">LOY88_003901</name>
</gene>
<protein>
    <submittedName>
        <fullName evidence="1">Uncharacterized protein</fullName>
    </submittedName>
</protein>
<dbReference type="EMBL" id="JALBCA010000054">
    <property type="protein sequence ID" value="KAI2385812.1"/>
    <property type="molecule type" value="Genomic_DNA"/>
</dbReference>
<name>A0ACB8UVV1_9EURO</name>